<evidence type="ECO:0000256" key="1">
    <source>
        <dbReference type="ARBA" id="ARBA00022801"/>
    </source>
</evidence>
<dbReference type="GO" id="GO:0050118">
    <property type="term" value="F:N-acetyldiaminopimelate deacetylase activity"/>
    <property type="evidence" value="ECO:0007669"/>
    <property type="project" value="UniProtKB-ARBA"/>
</dbReference>
<keyword evidence="2" id="KW-0479">Metal-binding</keyword>
<dbReference type="InterPro" id="IPR036264">
    <property type="entry name" value="Bact_exopeptidase_dim_dom"/>
</dbReference>
<dbReference type="Pfam" id="PF07687">
    <property type="entry name" value="M20_dimer"/>
    <property type="match status" value="1"/>
</dbReference>
<dbReference type="Gene3D" id="3.30.70.360">
    <property type="match status" value="1"/>
</dbReference>
<comment type="cofactor">
    <cofactor evidence="2">
        <name>Mn(2+)</name>
        <dbReference type="ChEBI" id="CHEBI:29035"/>
    </cofactor>
    <text evidence="2">The Mn(2+) ion enhances activity.</text>
</comment>
<evidence type="ECO:0000259" key="3">
    <source>
        <dbReference type="Pfam" id="PF07687"/>
    </source>
</evidence>
<protein>
    <submittedName>
        <fullName evidence="4">Amidohydrolase</fullName>
    </submittedName>
</protein>
<keyword evidence="5" id="KW-1185">Reference proteome</keyword>
<dbReference type="EMBL" id="JACOPO010000001">
    <property type="protein sequence ID" value="MBC5721684.1"/>
    <property type="molecule type" value="Genomic_DNA"/>
</dbReference>
<dbReference type="PANTHER" id="PTHR11014:SF63">
    <property type="entry name" value="METALLOPEPTIDASE, PUTATIVE (AFU_ORTHOLOGUE AFUA_6G09600)-RELATED"/>
    <property type="match status" value="1"/>
</dbReference>
<feature type="domain" description="Peptidase M20 dimerisation" evidence="3">
    <location>
        <begin position="189"/>
        <end position="280"/>
    </location>
</feature>
<dbReference type="GO" id="GO:0046872">
    <property type="term" value="F:metal ion binding"/>
    <property type="evidence" value="ECO:0007669"/>
    <property type="project" value="UniProtKB-KW"/>
</dbReference>
<evidence type="ECO:0000256" key="2">
    <source>
        <dbReference type="PIRSR" id="PIRSR005962-1"/>
    </source>
</evidence>
<evidence type="ECO:0000313" key="5">
    <source>
        <dbReference type="Proteomes" id="UP000628736"/>
    </source>
</evidence>
<keyword evidence="1" id="KW-0378">Hydrolase</keyword>
<dbReference type="PIRSF" id="PIRSF005962">
    <property type="entry name" value="Pept_M20D_amidohydro"/>
    <property type="match status" value="1"/>
</dbReference>
<dbReference type="Proteomes" id="UP000628736">
    <property type="component" value="Unassembled WGS sequence"/>
</dbReference>
<dbReference type="InterPro" id="IPR017439">
    <property type="entry name" value="Amidohydrolase"/>
</dbReference>
<feature type="binding site" evidence="2">
    <location>
        <position position="105"/>
    </location>
    <ligand>
        <name>Mn(2+)</name>
        <dbReference type="ChEBI" id="CHEBI:29035"/>
        <label>2</label>
    </ligand>
</feature>
<name>A0A8J6J0Q5_9FIRM</name>
<dbReference type="CDD" id="cd03886">
    <property type="entry name" value="M20_Acy1"/>
    <property type="match status" value="1"/>
</dbReference>
<organism evidence="4 5">
    <name type="scientific">Flintibacter hominis</name>
    <dbReference type="NCBI Taxonomy" id="2763048"/>
    <lineage>
        <taxon>Bacteria</taxon>
        <taxon>Bacillati</taxon>
        <taxon>Bacillota</taxon>
        <taxon>Clostridia</taxon>
        <taxon>Eubacteriales</taxon>
        <taxon>Flintibacter</taxon>
    </lineage>
</organism>
<evidence type="ECO:0000313" key="4">
    <source>
        <dbReference type="EMBL" id="MBC5721684.1"/>
    </source>
</evidence>
<dbReference type="InterPro" id="IPR011650">
    <property type="entry name" value="Peptidase_M20_dimer"/>
</dbReference>
<dbReference type="Gene3D" id="3.40.630.10">
    <property type="entry name" value="Zn peptidases"/>
    <property type="match status" value="1"/>
</dbReference>
<dbReference type="FunFam" id="3.30.70.360:FF:000001">
    <property type="entry name" value="N-acetyldiaminopimelate deacetylase"/>
    <property type="match status" value="1"/>
</dbReference>
<feature type="binding site" evidence="2">
    <location>
        <position position="103"/>
    </location>
    <ligand>
        <name>Mn(2+)</name>
        <dbReference type="ChEBI" id="CHEBI:29035"/>
        <label>2</label>
    </ligand>
</feature>
<dbReference type="PANTHER" id="PTHR11014">
    <property type="entry name" value="PEPTIDASE M20 FAMILY MEMBER"/>
    <property type="match status" value="1"/>
</dbReference>
<sequence>MTDVLKEALALKEYCTGCRQTVHQNPELSFQEFQTTAFIRRQLEEMGVEILPLELETGLVAIIRGGLGDGPVTGLRADIDALPLTEESGAPYSSQNPGAAHSCGHDGHVAVLLGVAKLLHQWRDRFSGVVKLIFQPGEEGLYGALKIVQSGALKDPDVEEVVCLHGWPYLKVGEVGVWPGEYMASADMFQVRVIGQGGHGARPYKAMNPIPAAALAVSALQNIVSSEIVTAKQAVVSVCSIHAGDAFNVIPGEVKFGGTVRCLDPGVRDELESKIRRTVEGAAQALGCRAEIEYTRGVPALYNDPGVTQNLEKAMVKALGQSHVKPLDGPVMGSEDFSNLVSAVGKGAFFRLGIGWPDGTEYTALHNGAFNFNDEAIPYGIAVMVQYILDRHSKDAR</sequence>
<dbReference type="SUPFAM" id="SSF53187">
    <property type="entry name" value="Zn-dependent exopeptidases"/>
    <property type="match status" value="1"/>
</dbReference>
<comment type="caution">
    <text evidence="4">The sequence shown here is derived from an EMBL/GenBank/DDBJ whole genome shotgun (WGS) entry which is preliminary data.</text>
</comment>
<gene>
    <name evidence="4" type="ORF">H8S11_02450</name>
</gene>
<dbReference type="AlphaFoldDB" id="A0A8J6J0Q5"/>
<dbReference type="NCBIfam" id="TIGR01891">
    <property type="entry name" value="amidohydrolases"/>
    <property type="match status" value="1"/>
</dbReference>
<feature type="binding site" evidence="2">
    <location>
        <position position="366"/>
    </location>
    <ligand>
        <name>Mn(2+)</name>
        <dbReference type="ChEBI" id="CHEBI:29035"/>
        <label>2</label>
    </ligand>
</feature>
<dbReference type="Pfam" id="PF01546">
    <property type="entry name" value="Peptidase_M20"/>
    <property type="match status" value="1"/>
</dbReference>
<proteinExistence type="predicted"/>
<dbReference type="InterPro" id="IPR002933">
    <property type="entry name" value="Peptidase_M20"/>
</dbReference>
<feature type="binding site" evidence="2">
    <location>
        <position position="165"/>
    </location>
    <ligand>
        <name>Mn(2+)</name>
        <dbReference type="ChEBI" id="CHEBI:29035"/>
        <label>2</label>
    </ligand>
</feature>
<dbReference type="GO" id="GO:0019877">
    <property type="term" value="P:diaminopimelate biosynthetic process"/>
    <property type="evidence" value="ECO:0007669"/>
    <property type="project" value="UniProtKB-ARBA"/>
</dbReference>
<dbReference type="SUPFAM" id="SSF55031">
    <property type="entry name" value="Bacterial exopeptidase dimerisation domain"/>
    <property type="match status" value="1"/>
</dbReference>
<keyword evidence="2" id="KW-0464">Manganese</keyword>
<dbReference type="RefSeq" id="WP_186852058.1">
    <property type="nucleotide sequence ID" value="NZ_JACOPO010000001.1"/>
</dbReference>
<reference evidence="4" key="1">
    <citation type="submission" date="2020-08" db="EMBL/GenBank/DDBJ databases">
        <title>Genome public.</title>
        <authorList>
            <person name="Liu C."/>
            <person name="Sun Q."/>
        </authorList>
    </citation>
    <scope>NUCLEOTIDE SEQUENCE</scope>
    <source>
        <strain evidence="4">NSJ-23</strain>
    </source>
</reference>
<feature type="binding site" evidence="2">
    <location>
        <position position="139"/>
    </location>
    <ligand>
        <name>Mn(2+)</name>
        <dbReference type="ChEBI" id="CHEBI:29035"/>
        <label>2</label>
    </ligand>
</feature>
<accession>A0A8J6J0Q5</accession>